<dbReference type="Proteomes" id="UP000198817">
    <property type="component" value="Unassembled WGS sequence"/>
</dbReference>
<keyword evidence="2" id="KW-0238">DNA-binding</keyword>
<reference evidence="6 7" key="1">
    <citation type="submission" date="2016-10" db="EMBL/GenBank/DDBJ databases">
        <authorList>
            <person name="de Groot N.N."/>
        </authorList>
    </citation>
    <scope>NUCLEOTIDE SEQUENCE [LARGE SCALE GENOMIC DNA]</scope>
    <source>
        <strain evidence="6 7">KHGC13</strain>
    </source>
</reference>
<dbReference type="PRINTS" id="PR00038">
    <property type="entry name" value="HTHLUXR"/>
</dbReference>
<organism evidence="6 7">
    <name type="scientific">Eubacterium pyruvativorans</name>
    <dbReference type="NCBI Taxonomy" id="155865"/>
    <lineage>
        <taxon>Bacteria</taxon>
        <taxon>Bacillati</taxon>
        <taxon>Bacillota</taxon>
        <taxon>Clostridia</taxon>
        <taxon>Eubacteriales</taxon>
        <taxon>Eubacteriaceae</taxon>
        <taxon>Eubacterium</taxon>
    </lineage>
</organism>
<sequence>MRYNISYDICATAITLIALYSITFRRDLSRPSNRIMLAVLVMHFLSCVFDIWSTFHNSYTDAGPLWLRDFTNYAFLFIHTSEAFAFLCFLLSQLGLLAKLKRWQIRVITLPWILLIVMPLAVNPFLHTTFYYDHRAYYRHGPLMILLYVGALLYMTLSILLVAKMRDRLTVRQRHSALALLVLSVTPIIIQSQFMQKQLIELFFQALGINGYLSSVENIDERYHPETRVLNRHALIRDTAPIFMNQQPADMLIVKLSQIEYLRISALGSEAFHGLRLTVADWLRDIGAHTKLYDCERGVFTILIPGKISSRMLLGRRNFRAELPAADKLACLVESRFLEEWQYQDYTALFPTQLTLIHLPEDAESIDKMLEMITLPYVHTETGVKYADGKELLQQFRQTDGGRGDILPPDLQESLDNFLKGMSTLTPAERNITELYINGYEVSEIPEKAFISMNTVKKHNKNIYRKLGISSRDELMLYVDLFERCGKLDDLYM</sequence>
<evidence type="ECO:0000259" key="5">
    <source>
        <dbReference type="SMART" id="SM00421"/>
    </source>
</evidence>
<dbReference type="Gene3D" id="1.10.10.10">
    <property type="entry name" value="Winged helix-like DNA-binding domain superfamily/Winged helix DNA-binding domain"/>
    <property type="match status" value="1"/>
</dbReference>
<proteinExistence type="predicted"/>
<feature type="transmembrane region" description="Helical" evidence="4">
    <location>
        <begin position="6"/>
        <end position="23"/>
    </location>
</feature>
<feature type="transmembrane region" description="Helical" evidence="4">
    <location>
        <begin position="103"/>
        <end position="122"/>
    </location>
</feature>
<keyword evidence="4" id="KW-0472">Membrane</keyword>
<feature type="transmembrane region" description="Helical" evidence="4">
    <location>
        <begin position="175"/>
        <end position="194"/>
    </location>
</feature>
<dbReference type="InterPro" id="IPR016032">
    <property type="entry name" value="Sig_transdc_resp-reg_C-effctor"/>
</dbReference>
<evidence type="ECO:0000256" key="1">
    <source>
        <dbReference type="ARBA" id="ARBA00023015"/>
    </source>
</evidence>
<keyword evidence="4" id="KW-0812">Transmembrane</keyword>
<dbReference type="AlphaFoldDB" id="A0A1I7I2H9"/>
<feature type="transmembrane region" description="Helical" evidence="4">
    <location>
        <begin position="35"/>
        <end position="53"/>
    </location>
</feature>
<keyword evidence="3" id="KW-0804">Transcription</keyword>
<dbReference type="PANTHER" id="PTHR44688">
    <property type="entry name" value="DNA-BINDING TRANSCRIPTIONAL ACTIVATOR DEVR_DOSR"/>
    <property type="match status" value="1"/>
</dbReference>
<feature type="transmembrane region" description="Helical" evidence="4">
    <location>
        <begin position="142"/>
        <end position="163"/>
    </location>
</feature>
<keyword evidence="4" id="KW-1133">Transmembrane helix</keyword>
<evidence type="ECO:0000256" key="4">
    <source>
        <dbReference type="SAM" id="Phobius"/>
    </source>
</evidence>
<evidence type="ECO:0000313" key="7">
    <source>
        <dbReference type="Proteomes" id="UP000198817"/>
    </source>
</evidence>
<dbReference type="PANTHER" id="PTHR44688:SF16">
    <property type="entry name" value="DNA-BINDING TRANSCRIPTIONAL ACTIVATOR DEVR_DOSR"/>
    <property type="match status" value="1"/>
</dbReference>
<feature type="transmembrane region" description="Helical" evidence="4">
    <location>
        <begin position="73"/>
        <end position="91"/>
    </location>
</feature>
<dbReference type="SUPFAM" id="SSF46894">
    <property type="entry name" value="C-terminal effector domain of the bipartite response regulators"/>
    <property type="match status" value="1"/>
</dbReference>
<dbReference type="CDD" id="cd06170">
    <property type="entry name" value="LuxR_C_like"/>
    <property type="match status" value="1"/>
</dbReference>
<dbReference type="GO" id="GO:0003677">
    <property type="term" value="F:DNA binding"/>
    <property type="evidence" value="ECO:0007669"/>
    <property type="project" value="UniProtKB-KW"/>
</dbReference>
<dbReference type="STRING" id="155865.SAMN05216515_13319"/>
<name>A0A1I7I2H9_9FIRM</name>
<dbReference type="EMBL" id="FPBT01000030">
    <property type="protein sequence ID" value="SFU67115.1"/>
    <property type="molecule type" value="Genomic_DNA"/>
</dbReference>
<keyword evidence="7" id="KW-1185">Reference proteome</keyword>
<dbReference type="GO" id="GO:0006355">
    <property type="term" value="P:regulation of DNA-templated transcription"/>
    <property type="evidence" value="ECO:0007669"/>
    <property type="project" value="InterPro"/>
</dbReference>
<evidence type="ECO:0000256" key="3">
    <source>
        <dbReference type="ARBA" id="ARBA00023163"/>
    </source>
</evidence>
<dbReference type="InterPro" id="IPR000792">
    <property type="entry name" value="Tscrpt_reg_LuxR_C"/>
</dbReference>
<evidence type="ECO:0000256" key="2">
    <source>
        <dbReference type="ARBA" id="ARBA00023125"/>
    </source>
</evidence>
<keyword evidence="1" id="KW-0805">Transcription regulation</keyword>
<dbReference type="SMART" id="SM00421">
    <property type="entry name" value="HTH_LUXR"/>
    <property type="match status" value="1"/>
</dbReference>
<accession>A0A1I7I2H9</accession>
<gene>
    <name evidence="6" type="ORF">SAMN05216508_1304</name>
</gene>
<dbReference type="Pfam" id="PF00196">
    <property type="entry name" value="GerE"/>
    <property type="match status" value="1"/>
</dbReference>
<dbReference type="InterPro" id="IPR036388">
    <property type="entry name" value="WH-like_DNA-bd_sf"/>
</dbReference>
<protein>
    <submittedName>
        <fullName evidence="6">Regulatory protein, luxR family</fullName>
    </submittedName>
</protein>
<feature type="domain" description="HTH luxR-type" evidence="5">
    <location>
        <begin position="422"/>
        <end position="479"/>
    </location>
</feature>
<evidence type="ECO:0000313" key="6">
    <source>
        <dbReference type="EMBL" id="SFU67115.1"/>
    </source>
</evidence>